<evidence type="ECO:0000313" key="10">
    <source>
        <dbReference type="EMBL" id="MDP9821244.1"/>
    </source>
</evidence>
<dbReference type="SUPFAM" id="SSF52440">
    <property type="entry name" value="PreATP-grasp domain"/>
    <property type="match status" value="1"/>
</dbReference>
<dbReference type="InterPro" id="IPR005479">
    <property type="entry name" value="CPAse_ATP-bd"/>
</dbReference>
<keyword evidence="2" id="KW-0436">Ligase</keyword>
<dbReference type="InterPro" id="IPR001882">
    <property type="entry name" value="Biotin_BS"/>
</dbReference>
<comment type="cofactor">
    <cofactor evidence="1">
        <name>biotin</name>
        <dbReference type="ChEBI" id="CHEBI:57586"/>
    </cofactor>
</comment>
<proteinExistence type="predicted"/>
<evidence type="ECO:0000259" key="7">
    <source>
        <dbReference type="PROSITE" id="PS50968"/>
    </source>
</evidence>
<dbReference type="PROSITE" id="PS50968">
    <property type="entry name" value="BIOTINYL_LIPOYL"/>
    <property type="match status" value="1"/>
</dbReference>
<dbReference type="CDD" id="cd06850">
    <property type="entry name" value="biotinyl_domain"/>
    <property type="match status" value="1"/>
</dbReference>
<evidence type="ECO:0000259" key="9">
    <source>
        <dbReference type="PROSITE" id="PS50979"/>
    </source>
</evidence>
<accession>A0ABT9NLE8</accession>
<reference evidence="10 11" key="1">
    <citation type="submission" date="2023-07" db="EMBL/GenBank/DDBJ databases">
        <title>Sequencing the genomes of 1000 actinobacteria strains.</title>
        <authorList>
            <person name="Klenk H.-P."/>
        </authorList>
    </citation>
    <scope>NUCLEOTIDE SEQUENCE [LARGE SCALE GENOMIC DNA]</scope>
    <source>
        <strain evidence="10 11">GD13</strain>
    </source>
</reference>
<dbReference type="InterPro" id="IPR011761">
    <property type="entry name" value="ATP-grasp"/>
</dbReference>
<evidence type="ECO:0000256" key="2">
    <source>
        <dbReference type="ARBA" id="ARBA00022598"/>
    </source>
</evidence>
<feature type="domain" description="ATP-grasp" evidence="8">
    <location>
        <begin position="115"/>
        <end position="316"/>
    </location>
</feature>
<keyword evidence="4 6" id="KW-0067">ATP-binding</keyword>
<dbReference type="Pfam" id="PF02785">
    <property type="entry name" value="Biotin_carb_C"/>
    <property type="match status" value="1"/>
</dbReference>
<dbReference type="PANTHER" id="PTHR18866:SF126">
    <property type="entry name" value="BIOTIN CARBOXYLASE"/>
    <property type="match status" value="1"/>
</dbReference>
<dbReference type="SUPFAM" id="SSF51230">
    <property type="entry name" value="Single hybrid motif"/>
    <property type="match status" value="1"/>
</dbReference>
<dbReference type="EMBL" id="JAUSQM010000001">
    <property type="protein sequence ID" value="MDP9821244.1"/>
    <property type="molecule type" value="Genomic_DNA"/>
</dbReference>
<dbReference type="PROSITE" id="PS00188">
    <property type="entry name" value="BIOTIN"/>
    <property type="match status" value="1"/>
</dbReference>
<dbReference type="InterPro" id="IPR011053">
    <property type="entry name" value="Single_hybrid_motif"/>
</dbReference>
<dbReference type="PROSITE" id="PS00866">
    <property type="entry name" value="CPSASE_1"/>
    <property type="match status" value="1"/>
</dbReference>
<evidence type="ECO:0000259" key="8">
    <source>
        <dbReference type="PROSITE" id="PS50975"/>
    </source>
</evidence>
<comment type="caution">
    <text evidence="10">The sequence shown here is derived from an EMBL/GenBank/DDBJ whole genome shotgun (WGS) entry which is preliminary data.</text>
</comment>
<dbReference type="PANTHER" id="PTHR18866">
    <property type="entry name" value="CARBOXYLASE:PYRUVATE/ACETYL-COA/PROPIONYL-COA CARBOXYLASE"/>
    <property type="match status" value="1"/>
</dbReference>
<protein>
    <submittedName>
        <fullName evidence="10">Acetyl/propionyl-CoA carboxylase alpha subunit</fullName>
    </submittedName>
</protein>
<feature type="domain" description="Lipoyl-binding" evidence="7">
    <location>
        <begin position="570"/>
        <end position="647"/>
    </location>
</feature>
<sequence length="651" mass="68293">MTIRTVLIANRGEIALRVIRTCRRLGLTTVAIHTDLDAAAPHVREADLAVGVASYLDVDAVVAAARESGADAVHPGYGFLSERAAFARALEDAGIRLVGPSAAVMDAMGRKDAAREIAEKAGVPVVPAWGVSTSSTTQGSADHLEFPVLVKAAAGGGGKGMRVVRSAEEYADAVAAAAREAEHAFGDATLLVEKYVERGRHIEVQVLGDDHGNVVHLFERDCSTQRRHQKVLEEAPAPTITEATRAEVTGAAVALAREVGYSGAGTVEFLLDEATGAAYFLEMNTRLQVEHPVTELAVTVAGAHPDLVELQLRVAAGEPLDFSQDDIRLVGHAIEARVYAEDAYGGFLPQAGRAGFVHWPEGVGVRVDAALEPGGVVSTAYDPMLGKVIAAGADREQARRRLVAALDDTAVLGLTTNTGFLRELVASEEFTGAAIDTAWLDRTELFAPSHDGPDLAAAYAELLHHEESTAGTAWQADGWRASGGRGPGYLPDLGGRADRTGPRAAVVNGVRVVEVARTDHADGVVRLVLRADPRYAGTPDHVAWVQRRQDRVEVVDNGQRTVIARPDPFTVALADPGAGSITAPMPGTVLDLTVAVGDTVTAGQRLGAMEAMKMELALTAPFDGTVVAVGATAGEQVALGTVLIEVEEQTA</sequence>
<evidence type="ECO:0000256" key="5">
    <source>
        <dbReference type="ARBA" id="ARBA00023267"/>
    </source>
</evidence>
<dbReference type="Pfam" id="PF02786">
    <property type="entry name" value="CPSase_L_D2"/>
    <property type="match status" value="1"/>
</dbReference>
<organism evidence="10 11">
    <name type="scientific">Nocardioides massiliensis</name>
    <dbReference type="NCBI Taxonomy" id="1325935"/>
    <lineage>
        <taxon>Bacteria</taxon>
        <taxon>Bacillati</taxon>
        <taxon>Actinomycetota</taxon>
        <taxon>Actinomycetes</taxon>
        <taxon>Propionibacteriales</taxon>
        <taxon>Nocardioidaceae</taxon>
        <taxon>Nocardioides</taxon>
    </lineage>
</organism>
<gene>
    <name evidence="10" type="ORF">J2S59_001053</name>
</gene>
<dbReference type="Gene3D" id="2.40.50.100">
    <property type="match status" value="1"/>
</dbReference>
<feature type="domain" description="Biotin carboxylation" evidence="9">
    <location>
        <begin position="2"/>
        <end position="445"/>
    </location>
</feature>
<dbReference type="InterPro" id="IPR005482">
    <property type="entry name" value="Biotin_COase_C"/>
</dbReference>
<dbReference type="InterPro" id="IPR011764">
    <property type="entry name" value="Biotin_carboxylation_dom"/>
</dbReference>
<dbReference type="PROSITE" id="PS50979">
    <property type="entry name" value="BC"/>
    <property type="match status" value="1"/>
</dbReference>
<keyword evidence="11" id="KW-1185">Reference proteome</keyword>
<evidence type="ECO:0000256" key="4">
    <source>
        <dbReference type="ARBA" id="ARBA00022840"/>
    </source>
</evidence>
<keyword evidence="3 6" id="KW-0547">Nucleotide-binding</keyword>
<evidence type="ECO:0000256" key="6">
    <source>
        <dbReference type="PROSITE-ProRule" id="PRU00409"/>
    </source>
</evidence>
<evidence type="ECO:0000256" key="3">
    <source>
        <dbReference type="ARBA" id="ARBA00022741"/>
    </source>
</evidence>
<dbReference type="InterPro" id="IPR050856">
    <property type="entry name" value="Biotin_carboxylase_complex"/>
</dbReference>
<dbReference type="Pfam" id="PF00364">
    <property type="entry name" value="Biotin_lipoyl"/>
    <property type="match status" value="1"/>
</dbReference>
<dbReference type="PROSITE" id="PS50975">
    <property type="entry name" value="ATP_GRASP"/>
    <property type="match status" value="1"/>
</dbReference>
<dbReference type="Proteomes" id="UP001240447">
    <property type="component" value="Unassembled WGS sequence"/>
</dbReference>
<dbReference type="RefSeq" id="WP_306824887.1">
    <property type="nucleotide sequence ID" value="NZ_JAUSQM010000001.1"/>
</dbReference>
<dbReference type="Gene3D" id="3.30.470.20">
    <property type="entry name" value="ATP-grasp fold, B domain"/>
    <property type="match status" value="1"/>
</dbReference>
<evidence type="ECO:0000313" key="11">
    <source>
        <dbReference type="Proteomes" id="UP001240447"/>
    </source>
</evidence>
<dbReference type="SMART" id="SM00878">
    <property type="entry name" value="Biotin_carb_C"/>
    <property type="match status" value="1"/>
</dbReference>
<dbReference type="SUPFAM" id="SSF56059">
    <property type="entry name" value="Glutathione synthetase ATP-binding domain-like"/>
    <property type="match status" value="1"/>
</dbReference>
<dbReference type="InterPro" id="IPR016185">
    <property type="entry name" value="PreATP-grasp_dom_sf"/>
</dbReference>
<name>A0ABT9NLE8_9ACTN</name>
<dbReference type="SUPFAM" id="SSF51246">
    <property type="entry name" value="Rudiment single hybrid motif"/>
    <property type="match status" value="1"/>
</dbReference>
<evidence type="ECO:0000256" key="1">
    <source>
        <dbReference type="ARBA" id="ARBA00001953"/>
    </source>
</evidence>
<keyword evidence="5" id="KW-0092">Biotin</keyword>
<dbReference type="Pfam" id="PF00289">
    <property type="entry name" value="Biotin_carb_N"/>
    <property type="match status" value="1"/>
</dbReference>
<dbReference type="PROSITE" id="PS00867">
    <property type="entry name" value="CPSASE_2"/>
    <property type="match status" value="1"/>
</dbReference>
<dbReference type="InterPro" id="IPR011054">
    <property type="entry name" value="Rudment_hybrid_motif"/>
</dbReference>
<dbReference type="InterPro" id="IPR005481">
    <property type="entry name" value="BC-like_N"/>
</dbReference>
<dbReference type="InterPro" id="IPR000089">
    <property type="entry name" value="Biotin_lipoyl"/>
</dbReference>